<accession>A0A6A6XH36</accession>
<proteinExistence type="predicted"/>
<keyword evidence="1" id="KW-0732">Signal</keyword>
<dbReference type="EMBL" id="MU001848">
    <property type="protein sequence ID" value="KAF2795789.1"/>
    <property type="molecule type" value="Genomic_DNA"/>
</dbReference>
<dbReference type="Proteomes" id="UP000799757">
    <property type="component" value="Unassembled WGS sequence"/>
</dbReference>
<sequence length="186" mass="20573">MKFTTAVAIFALGFAATRAEFPPSNATHGTNYPATNSVYHSVNFQLDFDSAFGHILRKPGRNDDLSTIVAFMLDPSLQNQKCEFKFQLQAAFQGAGQQLDVFESTVHIDTSLPTPTTNWRGRYLGRMVANVGQADSLSGPDAFVFDCPAPTESVSWWSFEVVPVGLNTAIQWDKTNGPWVQYTKKQ</sequence>
<feature type="chain" id="PRO_5025439270" description="Ubiquitin 3 binding protein But2 C-terminal domain-containing protein" evidence="1">
    <location>
        <begin position="20"/>
        <end position="186"/>
    </location>
</feature>
<dbReference type="AlphaFoldDB" id="A0A6A6XH36"/>
<name>A0A6A6XH36_9PLEO</name>
<gene>
    <name evidence="2" type="ORF">K505DRAFT_323826</name>
</gene>
<evidence type="ECO:0000313" key="2">
    <source>
        <dbReference type="EMBL" id="KAF2795789.1"/>
    </source>
</evidence>
<evidence type="ECO:0000313" key="3">
    <source>
        <dbReference type="Proteomes" id="UP000799757"/>
    </source>
</evidence>
<reference evidence="2" key="1">
    <citation type="journal article" date="2020" name="Stud. Mycol.">
        <title>101 Dothideomycetes genomes: a test case for predicting lifestyles and emergence of pathogens.</title>
        <authorList>
            <person name="Haridas S."/>
            <person name="Albert R."/>
            <person name="Binder M."/>
            <person name="Bloem J."/>
            <person name="Labutti K."/>
            <person name="Salamov A."/>
            <person name="Andreopoulos B."/>
            <person name="Baker S."/>
            <person name="Barry K."/>
            <person name="Bills G."/>
            <person name="Bluhm B."/>
            <person name="Cannon C."/>
            <person name="Castanera R."/>
            <person name="Culley D."/>
            <person name="Daum C."/>
            <person name="Ezra D."/>
            <person name="Gonzalez J."/>
            <person name="Henrissat B."/>
            <person name="Kuo A."/>
            <person name="Liang C."/>
            <person name="Lipzen A."/>
            <person name="Lutzoni F."/>
            <person name="Magnuson J."/>
            <person name="Mondo S."/>
            <person name="Nolan M."/>
            <person name="Ohm R."/>
            <person name="Pangilinan J."/>
            <person name="Park H.-J."/>
            <person name="Ramirez L."/>
            <person name="Alfaro M."/>
            <person name="Sun H."/>
            <person name="Tritt A."/>
            <person name="Yoshinaga Y."/>
            <person name="Zwiers L.-H."/>
            <person name="Turgeon B."/>
            <person name="Goodwin S."/>
            <person name="Spatafora J."/>
            <person name="Crous P."/>
            <person name="Grigoriev I."/>
        </authorList>
    </citation>
    <scope>NUCLEOTIDE SEQUENCE</scope>
    <source>
        <strain evidence="2">CBS 109.77</strain>
    </source>
</reference>
<feature type="signal peptide" evidence="1">
    <location>
        <begin position="1"/>
        <end position="19"/>
    </location>
</feature>
<organism evidence="2 3">
    <name type="scientific">Melanomma pulvis-pyrius CBS 109.77</name>
    <dbReference type="NCBI Taxonomy" id="1314802"/>
    <lineage>
        <taxon>Eukaryota</taxon>
        <taxon>Fungi</taxon>
        <taxon>Dikarya</taxon>
        <taxon>Ascomycota</taxon>
        <taxon>Pezizomycotina</taxon>
        <taxon>Dothideomycetes</taxon>
        <taxon>Pleosporomycetidae</taxon>
        <taxon>Pleosporales</taxon>
        <taxon>Melanommataceae</taxon>
        <taxon>Melanomma</taxon>
    </lineage>
</organism>
<keyword evidence="3" id="KW-1185">Reference proteome</keyword>
<protein>
    <recommendedName>
        <fullName evidence="4">Ubiquitin 3 binding protein But2 C-terminal domain-containing protein</fullName>
    </recommendedName>
</protein>
<evidence type="ECO:0000256" key="1">
    <source>
        <dbReference type="SAM" id="SignalP"/>
    </source>
</evidence>
<evidence type="ECO:0008006" key="4">
    <source>
        <dbReference type="Google" id="ProtNLM"/>
    </source>
</evidence>